<dbReference type="SMART" id="SM00382">
    <property type="entry name" value="AAA"/>
    <property type="match status" value="1"/>
</dbReference>
<dbReference type="PANTHER" id="PTHR11669">
    <property type="entry name" value="REPLICATION FACTOR C / DNA POLYMERASE III GAMMA-TAU SUBUNIT"/>
    <property type="match status" value="1"/>
</dbReference>
<feature type="region of interest" description="Disordered" evidence="1">
    <location>
        <begin position="1"/>
        <end position="22"/>
    </location>
</feature>
<feature type="domain" description="AAA+ ATPase" evidence="2">
    <location>
        <begin position="44"/>
        <end position="210"/>
    </location>
</feature>
<evidence type="ECO:0000259" key="2">
    <source>
        <dbReference type="SMART" id="SM00382"/>
    </source>
</evidence>
<dbReference type="AlphaFoldDB" id="A0A1M7E8N5"/>
<keyword evidence="4" id="KW-1185">Reference proteome</keyword>
<sequence length="375" mass="39404">MSDAATAPEPDRVEGAPHPRETPRLIGQQAAEGAFLEAFNSGRLHHGWLITGPRGVGKATLAWAIARFLLATPDPGSDDGGLFGDAAPMPDSLAIPADHPVARRIAAGSDPGLFHITRSVNEKTGRLRDRIVADDVRSLNHFLHLSSTDGGRRVVLIDSADEMNTQAANALLKMLEEPPARTVLLLVSHQPSRLLPTIRSRCRELRLAPLGAQDMAAALEQAGISPDADASALAELSAGSVGEAVRLINLGGVAMYREIVEIAATMPRLDRARALGLAEAAATRGAEEKLDLLLGLTDLFLARLARGGTLGPPPEAVPGESALIARLSPSPHAGRAWAECAQMIGARARHGRAVNLDPAALVLDTVFKIQQTAAG</sequence>
<name>A0A1M7E8N5_9RHOB</name>
<gene>
    <name evidence="3" type="ORF">SAMN05443432_103250</name>
</gene>
<dbReference type="SUPFAM" id="SSF52540">
    <property type="entry name" value="P-loop containing nucleoside triphosphate hydrolases"/>
    <property type="match status" value="1"/>
</dbReference>
<dbReference type="Pfam" id="PF13177">
    <property type="entry name" value="DNA_pol3_delta2"/>
    <property type="match status" value="1"/>
</dbReference>
<accession>A0A1M7E8N5</accession>
<dbReference type="InterPro" id="IPR050238">
    <property type="entry name" value="DNA_Rep/Repair_Clamp_Loader"/>
</dbReference>
<dbReference type="InterPro" id="IPR003593">
    <property type="entry name" value="AAA+_ATPase"/>
</dbReference>
<proteinExistence type="predicted"/>
<evidence type="ECO:0000256" key="1">
    <source>
        <dbReference type="SAM" id="MobiDB-lite"/>
    </source>
</evidence>
<protein>
    <submittedName>
        <fullName evidence="3">DNA polymerase III, delta prime subunit</fullName>
    </submittedName>
</protein>
<dbReference type="PANTHER" id="PTHR11669:SF8">
    <property type="entry name" value="DNA POLYMERASE III SUBUNIT DELTA"/>
    <property type="match status" value="1"/>
</dbReference>
<organism evidence="3 4">
    <name type="scientific">Roseovarius litoreus</name>
    <dbReference type="NCBI Taxonomy" id="1155722"/>
    <lineage>
        <taxon>Bacteria</taxon>
        <taxon>Pseudomonadati</taxon>
        <taxon>Pseudomonadota</taxon>
        <taxon>Alphaproteobacteria</taxon>
        <taxon>Rhodobacterales</taxon>
        <taxon>Roseobacteraceae</taxon>
        <taxon>Roseovarius</taxon>
    </lineage>
</organism>
<dbReference type="EMBL" id="FRCB01000003">
    <property type="protein sequence ID" value="SHL88097.1"/>
    <property type="molecule type" value="Genomic_DNA"/>
</dbReference>
<dbReference type="NCBIfam" id="NF005677">
    <property type="entry name" value="PRK07471.1"/>
    <property type="match status" value="1"/>
</dbReference>
<dbReference type="InterPro" id="IPR027417">
    <property type="entry name" value="P-loop_NTPase"/>
</dbReference>
<dbReference type="Gene3D" id="3.40.50.300">
    <property type="entry name" value="P-loop containing nucleotide triphosphate hydrolases"/>
    <property type="match status" value="1"/>
</dbReference>
<evidence type="ECO:0000313" key="3">
    <source>
        <dbReference type="EMBL" id="SHL88097.1"/>
    </source>
</evidence>
<dbReference type="RefSeq" id="WP_149779039.1">
    <property type="nucleotide sequence ID" value="NZ_FRCB01000003.1"/>
</dbReference>
<dbReference type="Proteomes" id="UP000322545">
    <property type="component" value="Unassembled WGS sequence"/>
</dbReference>
<reference evidence="3 4" key="1">
    <citation type="submission" date="2016-11" db="EMBL/GenBank/DDBJ databases">
        <authorList>
            <person name="Varghese N."/>
            <person name="Submissions S."/>
        </authorList>
    </citation>
    <scope>NUCLEOTIDE SEQUENCE [LARGE SCALE GENOMIC DNA]</scope>
    <source>
        <strain evidence="3 4">DSM 28249</strain>
    </source>
</reference>
<dbReference type="GO" id="GO:0006261">
    <property type="term" value="P:DNA-templated DNA replication"/>
    <property type="evidence" value="ECO:0007669"/>
    <property type="project" value="TreeGrafter"/>
</dbReference>
<evidence type="ECO:0000313" key="4">
    <source>
        <dbReference type="Proteomes" id="UP000322545"/>
    </source>
</evidence>
<dbReference type="GO" id="GO:0009360">
    <property type="term" value="C:DNA polymerase III complex"/>
    <property type="evidence" value="ECO:0007669"/>
    <property type="project" value="TreeGrafter"/>
</dbReference>
<feature type="compositionally biased region" description="Basic and acidic residues" evidence="1">
    <location>
        <begin position="9"/>
        <end position="22"/>
    </location>
</feature>